<sequence>MIKDYLLQYKELTEAIIVNIKNDLDAEKLMNERGKVLRELLENKTLNKEDVKNIYIDLKLDKLDKLLKEEINKAREKTKEELRKIAQRKNANRAYGKSINTINNFNKKI</sequence>
<evidence type="ECO:0000313" key="2">
    <source>
        <dbReference type="EMBL" id="MBD7915336.1"/>
    </source>
</evidence>
<feature type="coiled-coil region" evidence="1">
    <location>
        <begin position="60"/>
        <end position="88"/>
    </location>
</feature>
<evidence type="ECO:0008006" key="4">
    <source>
        <dbReference type="Google" id="ProtNLM"/>
    </source>
</evidence>
<evidence type="ECO:0000313" key="3">
    <source>
        <dbReference type="Proteomes" id="UP000640335"/>
    </source>
</evidence>
<keyword evidence="3" id="KW-1185">Reference proteome</keyword>
<protein>
    <recommendedName>
        <fullName evidence="4">Flagellar protein FliT</fullName>
    </recommendedName>
</protein>
<name>A0ABR8Q4I1_9CLOT</name>
<organism evidence="2 3">
    <name type="scientific">Clostridium gallinarum</name>
    <dbReference type="NCBI Taxonomy" id="2762246"/>
    <lineage>
        <taxon>Bacteria</taxon>
        <taxon>Bacillati</taxon>
        <taxon>Bacillota</taxon>
        <taxon>Clostridia</taxon>
        <taxon>Eubacteriales</taxon>
        <taxon>Clostridiaceae</taxon>
        <taxon>Clostridium</taxon>
    </lineage>
</organism>
<reference evidence="2 3" key="1">
    <citation type="submission" date="2020-08" db="EMBL/GenBank/DDBJ databases">
        <title>A Genomic Blueprint of the Chicken Gut Microbiome.</title>
        <authorList>
            <person name="Gilroy R."/>
            <person name="Ravi A."/>
            <person name="Getino M."/>
            <person name="Pursley I."/>
            <person name="Horton D.L."/>
            <person name="Alikhan N.-F."/>
            <person name="Baker D."/>
            <person name="Gharbi K."/>
            <person name="Hall N."/>
            <person name="Watson M."/>
            <person name="Adriaenssens E.M."/>
            <person name="Foster-Nyarko E."/>
            <person name="Jarju S."/>
            <person name="Secka A."/>
            <person name="Antonio M."/>
            <person name="Oren A."/>
            <person name="Chaudhuri R."/>
            <person name="La Ragione R.M."/>
            <person name="Hildebrand F."/>
            <person name="Pallen M.J."/>
        </authorList>
    </citation>
    <scope>NUCLEOTIDE SEQUENCE [LARGE SCALE GENOMIC DNA]</scope>
    <source>
        <strain evidence="2 3">Sa3CUN1</strain>
    </source>
</reference>
<keyword evidence="1" id="KW-0175">Coiled coil</keyword>
<gene>
    <name evidence="2" type="ORF">H9660_09265</name>
</gene>
<evidence type="ECO:0000256" key="1">
    <source>
        <dbReference type="SAM" id="Coils"/>
    </source>
</evidence>
<dbReference type="Proteomes" id="UP000640335">
    <property type="component" value="Unassembled WGS sequence"/>
</dbReference>
<proteinExistence type="predicted"/>
<accession>A0ABR8Q4I1</accession>
<dbReference type="RefSeq" id="WP_191750099.1">
    <property type="nucleotide sequence ID" value="NZ_JACSQZ010000029.1"/>
</dbReference>
<dbReference type="EMBL" id="JACSQZ010000029">
    <property type="protein sequence ID" value="MBD7915336.1"/>
    <property type="molecule type" value="Genomic_DNA"/>
</dbReference>
<comment type="caution">
    <text evidence="2">The sequence shown here is derived from an EMBL/GenBank/DDBJ whole genome shotgun (WGS) entry which is preliminary data.</text>
</comment>